<keyword evidence="6" id="KW-1185">Reference proteome</keyword>
<dbReference type="Proteomes" id="UP000644699">
    <property type="component" value="Unassembled WGS sequence"/>
</dbReference>
<dbReference type="AlphaFoldDB" id="A0A916ZT25"/>
<dbReference type="RefSeq" id="WP_188910741.1">
    <property type="nucleotide sequence ID" value="NZ_BMIQ01000005.1"/>
</dbReference>
<dbReference type="PROSITE" id="PS51318">
    <property type="entry name" value="TAT"/>
    <property type="match status" value="1"/>
</dbReference>
<evidence type="ECO:0000256" key="1">
    <source>
        <dbReference type="ARBA" id="ARBA00004418"/>
    </source>
</evidence>
<dbReference type="InterPro" id="IPR039424">
    <property type="entry name" value="SBP_5"/>
</dbReference>
<name>A0A916ZT25_9HYPH</name>
<evidence type="ECO:0000259" key="4">
    <source>
        <dbReference type="Pfam" id="PF00496"/>
    </source>
</evidence>
<dbReference type="GO" id="GO:0030288">
    <property type="term" value="C:outer membrane-bounded periplasmic space"/>
    <property type="evidence" value="ECO:0007669"/>
    <property type="project" value="UniProtKB-ARBA"/>
</dbReference>
<evidence type="ECO:0000256" key="3">
    <source>
        <dbReference type="ARBA" id="ARBA00022729"/>
    </source>
</evidence>
<evidence type="ECO:0000313" key="6">
    <source>
        <dbReference type="Proteomes" id="UP000644699"/>
    </source>
</evidence>
<reference evidence="5" key="2">
    <citation type="submission" date="2020-09" db="EMBL/GenBank/DDBJ databases">
        <authorList>
            <person name="Sun Q."/>
            <person name="Zhou Y."/>
        </authorList>
    </citation>
    <scope>NUCLEOTIDE SEQUENCE</scope>
    <source>
        <strain evidence="5">CGMCC 1.15367</strain>
    </source>
</reference>
<dbReference type="PANTHER" id="PTHR30290">
    <property type="entry name" value="PERIPLASMIC BINDING COMPONENT OF ABC TRANSPORTER"/>
    <property type="match status" value="1"/>
</dbReference>
<dbReference type="Gene3D" id="3.10.105.10">
    <property type="entry name" value="Dipeptide-binding Protein, Domain 3"/>
    <property type="match status" value="1"/>
</dbReference>
<dbReference type="Pfam" id="PF00496">
    <property type="entry name" value="SBP_bac_5"/>
    <property type="match status" value="1"/>
</dbReference>
<dbReference type="InterPro" id="IPR006311">
    <property type="entry name" value="TAT_signal"/>
</dbReference>
<keyword evidence="3" id="KW-0732">Signal</keyword>
<proteinExistence type="inferred from homology"/>
<evidence type="ECO:0000256" key="2">
    <source>
        <dbReference type="ARBA" id="ARBA00005695"/>
    </source>
</evidence>
<dbReference type="InterPro" id="IPR030678">
    <property type="entry name" value="Peptide/Ni-bd"/>
</dbReference>
<comment type="subcellular location">
    <subcellularLocation>
        <location evidence="1">Periplasm</location>
    </subcellularLocation>
</comment>
<accession>A0A916ZT25</accession>
<dbReference type="GO" id="GO:1904680">
    <property type="term" value="F:peptide transmembrane transporter activity"/>
    <property type="evidence" value="ECO:0007669"/>
    <property type="project" value="TreeGrafter"/>
</dbReference>
<comment type="similarity">
    <text evidence="2">Belongs to the bacterial solute-binding protein 5 family.</text>
</comment>
<sequence>MTKADRPSFRPNRRQTLGLMALGSAGIVMPGLLGRDRALAAPPAAPTGQLVVAFSQEPTVFNPHLLHIEVDEGIHFSVFDPLFGVDPEGKFYPGLAAEVPSVENGGISADGLTWKVKLRDGVKWHDGKPFTAEDVKFTLELLVDPNFRSWRRAGHDLVRELTVVSPTEITWKMEKPYAPYPSVLASTFIVPKHAFDGVADKNTAPFNNAPIGTGPFKWESRTAGDNIQLAANKDYFGDGPYLERLIYKYIPDLNVLYTQFKSGDIDVTGLQWITPDHYEEAKTLPGTEISLVPGSTVESFSLNMGRPQFQDLAVRQALYSAIDKQSIIDALYYGLPTPTESYTPQQSFYFNPDLPKHEYSIDKAKALLDEAGWKPGAGGIREKDGVRLSFTNSTTAGNHIREQVQQFLQQSFQEIGVEMKISNLPPAVMWGDYWMQSQFDSVVVGIDFLTGPDPDVSDYLASASTNAKGGSGQNNWQYASPEVDRLLAEGGKSFVPEERKASYLRIQEIVRHDLPLLPLFQYTTVRGRKAGVTGFLPNVNTRIDTWNVGSWYRAA</sequence>
<dbReference type="PIRSF" id="PIRSF002741">
    <property type="entry name" value="MppA"/>
    <property type="match status" value="1"/>
</dbReference>
<organism evidence="5 6">
    <name type="scientific">Aureimonas endophytica</name>
    <dbReference type="NCBI Taxonomy" id="2027858"/>
    <lineage>
        <taxon>Bacteria</taxon>
        <taxon>Pseudomonadati</taxon>
        <taxon>Pseudomonadota</taxon>
        <taxon>Alphaproteobacteria</taxon>
        <taxon>Hyphomicrobiales</taxon>
        <taxon>Aurantimonadaceae</taxon>
        <taxon>Aureimonas</taxon>
    </lineage>
</organism>
<evidence type="ECO:0000313" key="5">
    <source>
        <dbReference type="EMBL" id="GGE12799.1"/>
    </source>
</evidence>
<reference evidence="5" key="1">
    <citation type="journal article" date="2014" name="Int. J. Syst. Evol. Microbiol.">
        <title>Complete genome sequence of Corynebacterium casei LMG S-19264T (=DSM 44701T), isolated from a smear-ripened cheese.</title>
        <authorList>
            <consortium name="US DOE Joint Genome Institute (JGI-PGF)"/>
            <person name="Walter F."/>
            <person name="Albersmeier A."/>
            <person name="Kalinowski J."/>
            <person name="Ruckert C."/>
        </authorList>
    </citation>
    <scope>NUCLEOTIDE SEQUENCE</scope>
    <source>
        <strain evidence="5">CGMCC 1.15367</strain>
    </source>
</reference>
<dbReference type="Gene3D" id="3.90.76.10">
    <property type="entry name" value="Dipeptide-binding Protein, Domain 1"/>
    <property type="match status" value="1"/>
</dbReference>
<dbReference type="CDD" id="cd08513">
    <property type="entry name" value="PBP2_thermophilic_Hb8_like"/>
    <property type="match status" value="1"/>
</dbReference>
<feature type="domain" description="Solute-binding protein family 5" evidence="4">
    <location>
        <begin position="91"/>
        <end position="465"/>
    </location>
</feature>
<dbReference type="GO" id="GO:0043190">
    <property type="term" value="C:ATP-binding cassette (ABC) transporter complex"/>
    <property type="evidence" value="ECO:0007669"/>
    <property type="project" value="InterPro"/>
</dbReference>
<protein>
    <submittedName>
        <fullName evidence="5">Peptide ABC transporter substrate-binding protein</fullName>
    </submittedName>
</protein>
<dbReference type="SUPFAM" id="SSF53850">
    <property type="entry name" value="Periplasmic binding protein-like II"/>
    <property type="match status" value="1"/>
</dbReference>
<gene>
    <name evidence="5" type="ORF">GCM10011390_34960</name>
</gene>
<dbReference type="InterPro" id="IPR000914">
    <property type="entry name" value="SBP_5_dom"/>
</dbReference>
<dbReference type="Gene3D" id="3.40.190.10">
    <property type="entry name" value="Periplasmic binding protein-like II"/>
    <property type="match status" value="1"/>
</dbReference>
<dbReference type="EMBL" id="BMIQ01000005">
    <property type="protein sequence ID" value="GGE12799.1"/>
    <property type="molecule type" value="Genomic_DNA"/>
</dbReference>
<dbReference type="PANTHER" id="PTHR30290:SF38">
    <property type="entry name" value="D,D-DIPEPTIDE-BINDING PERIPLASMIC PROTEIN DDPA-RELATED"/>
    <property type="match status" value="1"/>
</dbReference>
<comment type="caution">
    <text evidence="5">The sequence shown here is derived from an EMBL/GenBank/DDBJ whole genome shotgun (WGS) entry which is preliminary data.</text>
</comment>
<dbReference type="GO" id="GO:0015833">
    <property type="term" value="P:peptide transport"/>
    <property type="evidence" value="ECO:0007669"/>
    <property type="project" value="TreeGrafter"/>
</dbReference>